<dbReference type="GO" id="GO:0015036">
    <property type="term" value="F:disulfide oxidoreductase activity"/>
    <property type="evidence" value="ECO:0007669"/>
    <property type="project" value="UniProtKB-ARBA"/>
</dbReference>
<dbReference type="SUPFAM" id="SSF52833">
    <property type="entry name" value="Thioredoxin-like"/>
    <property type="match status" value="1"/>
</dbReference>
<accession>A0A9X2HTV1</accession>
<keyword evidence="4" id="KW-0676">Redox-active center</keyword>
<feature type="domain" description="Thioredoxin" evidence="6">
    <location>
        <begin position="28"/>
        <end position="165"/>
    </location>
</feature>
<dbReference type="PANTHER" id="PTHR42852:SF6">
    <property type="entry name" value="THIOL:DISULFIDE INTERCHANGE PROTEIN DSBE"/>
    <property type="match status" value="1"/>
</dbReference>
<comment type="caution">
    <text evidence="7">The sequence shown here is derived from an EMBL/GenBank/DDBJ whole genome shotgun (WGS) entry which is preliminary data.</text>
</comment>
<evidence type="ECO:0000313" key="8">
    <source>
        <dbReference type="Proteomes" id="UP001139486"/>
    </source>
</evidence>
<sequence>MIMRLFRVAIAAALFATSAAAPPPAESGLVGKVAPDFELTLVDGGKVKLSELRGQVVVLNFWATWCGPCRQELPLLDNYYRLTRKHGLRVFAIATEDSVPAYRMKPLFAALAITPAKRIRGKYPLIGNAVPTNYIIDRAGVVRYAKAAALELDDLNANLVPLLREAAPS</sequence>
<reference evidence="7" key="1">
    <citation type="submission" date="2022-05" db="EMBL/GenBank/DDBJ databases">
        <title>Sphingomonas sp. strain RP10 Genome sequencing and assembly.</title>
        <authorList>
            <person name="Kim I."/>
        </authorList>
    </citation>
    <scope>NUCLEOTIDE SEQUENCE</scope>
    <source>
        <strain evidence="7">RP10</strain>
    </source>
</reference>
<dbReference type="InterPro" id="IPR000866">
    <property type="entry name" value="AhpC/TSA"/>
</dbReference>
<dbReference type="Pfam" id="PF00578">
    <property type="entry name" value="AhpC-TSA"/>
    <property type="match status" value="1"/>
</dbReference>
<evidence type="ECO:0000256" key="1">
    <source>
        <dbReference type="ARBA" id="ARBA00004196"/>
    </source>
</evidence>
<feature type="signal peptide" evidence="5">
    <location>
        <begin position="1"/>
        <end position="21"/>
    </location>
</feature>
<dbReference type="InterPro" id="IPR017937">
    <property type="entry name" value="Thioredoxin_CS"/>
</dbReference>
<keyword evidence="2" id="KW-0201">Cytochrome c-type biogenesis</keyword>
<dbReference type="InterPro" id="IPR036249">
    <property type="entry name" value="Thioredoxin-like_sf"/>
</dbReference>
<protein>
    <submittedName>
        <fullName evidence="7">TlpA family protein disulfide reductase</fullName>
    </submittedName>
</protein>
<dbReference type="PROSITE" id="PS51352">
    <property type="entry name" value="THIOREDOXIN_2"/>
    <property type="match status" value="1"/>
</dbReference>
<evidence type="ECO:0000256" key="4">
    <source>
        <dbReference type="ARBA" id="ARBA00023284"/>
    </source>
</evidence>
<dbReference type="GO" id="GO:0017004">
    <property type="term" value="P:cytochrome complex assembly"/>
    <property type="evidence" value="ECO:0007669"/>
    <property type="project" value="UniProtKB-KW"/>
</dbReference>
<dbReference type="Gene3D" id="3.40.30.10">
    <property type="entry name" value="Glutaredoxin"/>
    <property type="match status" value="1"/>
</dbReference>
<dbReference type="InterPro" id="IPR013766">
    <property type="entry name" value="Thioredoxin_domain"/>
</dbReference>
<dbReference type="EMBL" id="JAMLDY010000001">
    <property type="protein sequence ID" value="MCP3733383.1"/>
    <property type="molecule type" value="Genomic_DNA"/>
</dbReference>
<dbReference type="CDD" id="cd02966">
    <property type="entry name" value="TlpA_like_family"/>
    <property type="match status" value="1"/>
</dbReference>
<dbReference type="PANTHER" id="PTHR42852">
    <property type="entry name" value="THIOL:DISULFIDE INTERCHANGE PROTEIN DSBE"/>
    <property type="match status" value="1"/>
</dbReference>
<dbReference type="InterPro" id="IPR050553">
    <property type="entry name" value="Thioredoxin_ResA/DsbE_sf"/>
</dbReference>
<organism evidence="7 8">
    <name type="scientific">Sphingomonas liriopis</name>
    <dbReference type="NCBI Taxonomy" id="2949094"/>
    <lineage>
        <taxon>Bacteria</taxon>
        <taxon>Pseudomonadati</taxon>
        <taxon>Pseudomonadota</taxon>
        <taxon>Alphaproteobacteria</taxon>
        <taxon>Sphingomonadales</taxon>
        <taxon>Sphingomonadaceae</taxon>
        <taxon>Sphingomonas</taxon>
    </lineage>
</organism>
<proteinExistence type="predicted"/>
<comment type="subcellular location">
    <subcellularLocation>
        <location evidence="1">Cell envelope</location>
    </subcellularLocation>
</comment>
<dbReference type="PROSITE" id="PS00194">
    <property type="entry name" value="THIOREDOXIN_1"/>
    <property type="match status" value="1"/>
</dbReference>
<evidence type="ECO:0000256" key="5">
    <source>
        <dbReference type="SAM" id="SignalP"/>
    </source>
</evidence>
<evidence type="ECO:0000259" key="6">
    <source>
        <dbReference type="PROSITE" id="PS51352"/>
    </source>
</evidence>
<keyword evidence="3" id="KW-1015">Disulfide bond</keyword>
<feature type="chain" id="PRO_5040745301" evidence="5">
    <location>
        <begin position="22"/>
        <end position="169"/>
    </location>
</feature>
<evidence type="ECO:0000313" key="7">
    <source>
        <dbReference type="EMBL" id="MCP3733383.1"/>
    </source>
</evidence>
<gene>
    <name evidence="7" type="ORF">M9979_00590</name>
</gene>
<evidence type="ECO:0000256" key="2">
    <source>
        <dbReference type="ARBA" id="ARBA00022748"/>
    </source>
</evidence>
<dbReference type="GO" id="GO:0030313">
    <property type="term" value="C:cell envelope"/>
    <property type="evidence" value="ECO:0007669"/>
    <property type="project" value="UniProtKB-SubCell"/>
</dbReference>
<dbReference type="AlphaFoldDB" id="A0A9X2HTV1"/>
<dbReference type="GO" id="GO:0016209">
    <property type="term" value="F:antioxidant activity"/>
    <property type="evidence" value="ECO:0007669"/>
    <property type="project" value="InterPro"/>
</dbReference>
<dbReference type="Proteomes" id="UP001139486">
    <property type="component" value="Unassembled WGS sequence"/>
</dbReference>
<name>A0A9X2HTV1_9SPHN</name>
<keyword evidence="5" id="KW-0732">Signal</keyword>
<evidence type="ECO:0000256" key="3">
    <source>
        <dbReference type="ARBA" id="ARBA00023157"/>
    </source>
</evidence>
<keyword evidence="8" id="KW-1185">Reference proteome</keyword>